<evidence type="ECO:0000256" key="6">
    <source>
        <dbReference type="ARBA" id="ARBA00039131"/>
    </source>
</evidence>
<dbReference type="EMBL" id="JAHQIW010000079">
    <property type="protein sequence ID" value="KAJ1345881.1"/>
    <property type="molecule type" value="Genomic_DNA"/>
</dbReference>
<keyword evidence="10" id="KW-1185">Reference proteome</keyword>
<comment type="caution">
    <text evidence="9">The sequence shown here is derived from an EMBL/GenBank/DDBJ whole genome shotgun (WGS) entry which is preliminary data.</text>
</comment>
<dbReference type="InterPro" id="IPR001680">
    <property type="entry name" value="WD40_rpt"/>
</dbReference>
<evidence type="ECO:0000256" key="5">
    <source>
        <dbReference type="ARBA" id="ARBA00038092"/>
    </source>
</evidence>
<comment type="similarity">
    <text evidence="5">Belongs to the DPH7 family.</text>
</comment>
<dbReference type="Pfam" id="PF00400">
    <property type="entry name" value="WD40"/>
    <property type="match status" value="1"/>
</dbReference>
<keyword evidence="4" id="KW-0378">Hydrolase</keyword>
<dbReference type="PANTHER" id="PTHR46042:SF1">
    <property type="entry name" value="DIPHTHINE METHYLTRANSFERASE"/>
    <property type="match status" value="1"/>
</dbReference>
<evidence type="ECO:0000256" key="4">
    <source>
        <dbReference type="ARBA" id="ARBA00022801"/>
    </source>
</evidence>
<comment type="pathway">
    <text evidence="1">Protein modification; peptidyl-diphthamide biosynthesis.</text>
</comment>
<evidence type="ECO:0000256" key="3">
    <source>
        <dbReference type="ARBA" id="ARBA00022737"/>
    </source>
</evidence>
<sequence>MSQNSIKLPQKPAFVRSTQSNVLVSTYQLEANRSRTGSLYILSHNLDIIRCIDAPAGVFRFELIDSSQVVIAAVTDGSLFVTKFNEDQPSSYSLAIAEDLLLDVSASSLSNNDIICTDSTGFVHLVDLAAERKVSSFRAHSLPYSGVGCEVWTCALSGNLMCTGGDDGILKIWDIRDHMIVQQYSEFSAGVTFSDWEEDHLILTGSYDQHIRLFDMRSRRGPVQVSETAGGVWHIENCERTHAQVQCYLAACMYGGWALFDKNLKLSLANMMAGGQLLYGVTMLSDNSIVYTSFNDCVVTVATL</sequence>
<dbReference type="GO" id="GO:0061685">
    <property type="term" value="F:diphthine methylesterase activity"/>
    <property type="evidence" value="ECO:0007669"/>
    <property type="project" value="UniProtKB-EC"/>
</dbReference>
<keyword evidence="3" id="KW-0677">Repeat</keyword>
<dbReference type="InterPro" id="IPR015943">
    <property type="entry name" value="WD40/YVTN_repeat-like_dom_sf"/>
</dbReference>
<dbReference type="SMART" id="SM00320">
    <property type="entry name" value="WD40"/>
    <property type="match status" value="2"/>
</dbReference>
<evidence type="ECO:0000256" key="1">
    <source>
        <dbReference type="ARBA" id="ARBA00005156"/>
    </source>
</evidence>
<dbReference type="Gene3D" id="2.130.10.10">
    <property type="entry name" value="YVTN repeat-like/Quinoprotein amine dehydrogenase"/>
    <property type="match status" value="1"/>
</dbReference>
<proteinExistence type="inferred from homology"/>
<accession>A0AAD5QG38</accession>
<dbReference type="GO" id="GO:0017183">
    <property type="term" value="P:protein histidyl modification to diphthamide"/>
    <property type="evidence" value="ECO:0007669"/>
    <property type="project" value="TreeGrafter"/>
</dbReference>
<gene>
    <name evidence="9" type="ORF">KIN20_000510</name>
</gene>
<evidence type="ECO:0000256" key="7">
    <source>
        <dbReference type="ARBA" id="ARBA00047551"/>
    </source>
</evidence>
<comment type="catalytic activity">
    <reaction evidence="7">
        <text>diphthine methyl ester-[translation elongation factor 2] + H2O = diphthine-[translation elongation factor 2] + methanol + H(+)</text>
        <dbReference type="Rhea" id="RHEA:42656"/>
        <dbReference type="Rhea" id="RHEA-COMP:10172"/>
        <dbReference type="Rhea" id="RHEA-COMP:10173"/>
        <dbReference type="ChEBI" id="CHEBI:15377"/>
        <dbReference type="ChEBI" id="CHEBI:15378"/>
        <dbReference type="ChEBI" id="CHEBI:17790"/>
        <dbReference type="ChEBI" id="CHEBI:79005"/>
        <dbReference type="ChEBI" id="CHEBI:82696"/>
        <dbReference type="EC" id="3.1.1.97"/>
    </reaction>
</comment>
<organism evidence="9 10">
    <name type="scientific">Parelaphostrongylus tenuis</name>
    <name type="common">Meningeal worm</name>
    <dbReference type="NCBI Taxonomy" id="148309"/>
    <lineage>
        <taxon>Eukaryota</taxon>
        <taxon>Metazoa</taxon>
        <taxon>Ecdysozoa</taxon>
        <taxon>Nematoda</taxon>
        <taxon>Chromadorea</taxon>
        <taxon>Rhabditida</taxon>
        <taxon>Rhabditina</taxon>
        <taxon>Rhabditomorpha</taxon>
        <taxon>Strongyloidea</taxon>
        <taxon>Metastrongylidae</taxon>
        <taxon>Parelaphostrongylus</taxon>
    </lineage>
</organism>
<feature type="repeat" description="WD" evidence="8">
    <location>
        <begin position="157"/>
        <end position="183"/>
    </location>
</feature>
<dbReference type="PANTHER" id="PTHR46042">
    <property type="entry name" value="DIPHTHINE METHYLTRANSFERASE"/>
    <property type="match status" value="1"/>
</dbReference>
<evidence type="ECO:0000256" key="8">
    <source>
        <dbReference type="PROSITE-ProRule" id="PRU00221"/>
    </source>
</evidence>
<dbReference type="InterPro" id="IPR052415">
    <property type="entry name" value="Diphthine_MTase"/>
</dbReference>
<dbReference type="AlphaFoldDB" id="A0AAD5QG38"/>
<evidence type="ECO:0000256" key="2">
    <source>
        <dbReference type="ARBA" id="ARBA00022574"/>
    </source>
</evidence>
<evidence type="ECO:0000313" key="9">
    <source>
        <dbReference type="EMBL" id="KAJ1345881.1"/>
    </source>
</evidence>
<name>A0AAD5QG38_PARTN</name>
<reference evidence="9" key="1">
    <citation type="submission" date="2021-06" db="EMBL/GenBank/DDBJ databases">
        <title>Parelaphostrongylus tenuis whole genome reference sequence.</title>
        <authorList>
            <person name="Garwood T.J."/>
            <person name="Larsen P.A."/>
            <person name="Fountain-Jones N.M."/>
            <person name="Garbe J.R."/>
            <person name="Macchietto M.G."/>
            <person name="Kania S.A."/>
            <person name="Gerhold R.W."/>
            <person name="Richards J.E."/>
            <person name="Wolf T.M."/>
        </authorList>
    </citation>
    <scope>NUCLEOTIDE SEQUENCE</scope>
    <source>
        <strain evidence="9">MNPRO001-30</strain>
        <tissue evidence="9">Meninges</tissue>
    </source>
</reference>
<dbReference type="Proteomes" id="UP001196413">
    <property type="component" value="Unassembled WGS sequence"/>
</dbReference>
<dbReference type="GO" id="GO:0005737">
    <property type="term" value="C:cytoplasm"/>
    <property type="evidence" value="ECO:0007669"/>
    <property type="project" value="TreeGrafter"/>
</dbReference>
<evidence type="ECO:0000313" key="10">
    <source>
        <dbReference type="Proteomes" id="UP001196413"/>
    </source>
</evidence>
<protein>
    <recommendedName>
        <fullName evidence="6">methylated diphthine methylhydrolase</fullName>
        <ecNumber evidence="6">3.1.1.97</ecNumber>
    </recommendedName>
</protein>
<keyword evidence="2 8" id="KW-0853">WD repeat</keyword>
<dbReference type="EC" id="3.1.1.97" evidence="6"/>
<dbReference type="SUPFAM" id="SSF50978">
    <property type="entry name" value="WD40 repeat-like"/>
    <property type="match status" value="1"/>
</dbReference>
<dbReference type="InterPro" id="IPR036322">
    <property type="entry name" value="WD40_repeat_dom_sf"/>
</dbReference>
<dbReference type="PROSITE" id="PS50082">
    <property type="entry name" value="WD_REPEATS_2"/>
    <property type="match status" value="1"/>
</dbReference>